<feature type="transmembrane region" description="Helical" evidence="6">
    <location>
        <begin position="33"/>
        <end position="51"/>
    </location>
</feature>
<feature type="transmembrane region" description="Helical" evidence="6">
    <location>
        <begin position="212"/>
        <end position="233"/>
    </location>
</feature>
<dbReference type="AlphaFoldDB" id="A0A5C0B029"/>
<comment type="similarity">
    <text evidence="2">Belongs to the autoinducer-2 exporter (AI-2E) (TC 2.A.86) family.</text>
</comment>
<keyword evidence="8" id="KW-1185">Reference proteome</keyword>
<evidence type="ECO:0000256" key="2">
    <source>
        <dbReference type="ARBA" id="ARBA00009773"/>
    </source>
</evidence>
<evidence type="ECO:0000256" key="3">
    <source>
        <dbReference type="ARBA" id="ARBA00022692"/>
    </source>
</evidence>
<dbReference type="GO" id="GO:0016020">
    <property type="term" value="C:membrane"/>
    <property type="evidence" value="ECO:0007669"/>
    <property type="project" value="UniProtKB-SubCell"/>
</dbReference>
<dbReference type="PANTHER" id="PTHR21716:SF4">
    <property type="entry name" value="TRANSMEMBRANE PROTEIN 245"/>
    <property type="match status" value="1"/>
</dbReference>
<dbReference type="OrthoDB" id="106838at2"/>
<dbReference type="InterPro" id="IPR002549">
    <property type="entry name" value="AI-2E-like"/>
</dbReference>
<proteinExistence type="inferred from homology"/>
<protein>
    <submittedName>
        <fullName evidence="7">AI-2E family transporter</fullName>
    </submittedName>
</protein>
<evidence type="ECO:0000256" key="4">
    <source>
        <dbReference type="ARBA" id="ARBA00022989"/>
    </source>
</evidence>
<evidence type="ECO:0000313" key="7">
    <source>
        <dbReference type="EMBL" id="QEI05977.1"/>
    </source>
</evidence>
<comment type="subcellular location">
    <subcellularLocation>
        <location evidence="1">Membrane</location>
        <topology evidence="1">Multi-pass membrane protein</topology>
    </subcellularLocation>
</comment>
<accession>A0A5C0B029</accession>
<gene>
    <name evidence="7" type="ORF">FXN63_09090</name>
</gene>
<dbReference type="PANTHER" id="PTHR21716">
    <property type="entry name" value="TRANSMEMBRANE PROTEIN"/>
    <property type="match status" value="1"/>
</dbReference>
<evidence type="ECO:0000313" key="8">
    <source>
        <dbReference type="Proteomes" id="UP000325161"/>
    </source>
</evidence>
<dbReference type="Pfam" id="PF01594">
    <property type="entry name" value="AI-2E_transport"/>
    <property type="match status" value="1"/>
</dbReference>
<keyword evidence="3 6" id="KW-0812">Transmembrane</keyword>
<keyword evidence="4 6" id="KW-1133">Transmembrane helix</keyword>
<feature type="transmembrane region" description="Helical" evidence="6">
    <location>
        <begin position="267"/>
        <end position="290"/>
    </location>
</feature>
<sequence>MTQNSLHDRVFLLLLALVTVAFCWILAPFAGAVFWGAITAIIFAPVNRWILAKVGRRPSLAALLTLLLVLVMVILPMMAITGGLVQEGGALYQRLRSGQLDVGAFLQQTFDALPPWIHEMLGRYGLPDLASVQERLSDGALQASQFIASQAVNIGQNTFQFIVSFGVMLYLMFFLLRDGAALSRRIRQAIPLSENNKVHLLQKFMAVVRATVKGNVVVAITQGLLGGLIFWILGIQGVLLWTVLMAFLSLLPAIGAGLVWGPVAVYFLVSGSLWQGLVLIAYGVLVIGLVDNILRPILVGKDTRMPDWVILISTLGGMALFGISGFVIGPLVAALFMSAWDLFATSENNSSR</sequence>
<feature type="transmembrane region" description="Helical" evidence="6">
    <location>
        <begin position="63"/>
        <end position="85"/>
    </location>
</feature>
<evidence type="ECO:0000256" key="1">
    <source>
        <dbReference type="ARBA" id="ARBA00004141"/>
    </source>
</evidence>
<dbReference type="RefSeq" id="WP_148814360.1">
    <property type="nucleotide sequence ID" value="NZ_CP043046.1"/>
</dbReference>
<organism evidence="7 8">
    <name type="scientific">Pigmentiphaga aceris</name>
    <dbReference type="NCBI Taxonomy" id="1940612"/>
    <lineage>
        <taxon>Bacteria</taxon>
        <taxon>Pseudomonadati</taxon>
        <taxon>Pseudomonadota</taxon>
        <taxon>Betaproteobacteria</taxon>
        <taxon>Burkholderiales</taxon>
        <taxon>Alcaligenaceae</taxon>
        <taxon>Pigmentiphaga</taxon>
    </lineage>
</organism>
<dbReference type="KEGG" id="pacr:FXN63_09090"/>
<dbReference type="Proteomes" id="UP000325161">
    <property type="component" value="Chromosome"/>
</dbReference>
<feature type="transmembrane region" description="Helical" evidence="6">
    <location>
        <begin position="158"/>
        <end position="176"/>
    </location>
</feature>
<dbReference type="EMBL" id="CP043046">
    <property type="protein sequence ID" value="QEI05977.1"/>
    <property type="molecule type" value="Genomic_DNA"/>
</dbReference>
<evidence type="ECO:0000256" key="6">
    <source>
        <dbReference type="SAM" id="Phobius"/>
    </source>
</evidence>
<keyword evidence="5 6" id="KW-0472">Membrane</keyword>
<evidence type="ECO:0000256" key="5">
    <source>
        <dbReference type="ARBA" id="ARBA00023136"/>
    </source>
</evidence>
<reference evidence="7 8" key="1">
    <citation type="submission" date="2019-08" db="EMBL/GenBank/DDBJ databases">
        <title>Amphibian skin-associated Pigmentiphaga: genome sequence and occurrence across geography and hosts.</title>
        <authorList>
            <person name="Bletz M.C."/>
            <person name="Bunk B."/>
            <person name="Sproeer C."/>
            <person name="Biwer P."/>
            <person name="Reiter S."/>
            <person name="Rabemananjara F.C.E."/>
            <person name="Schulz S."/>
            <person name="Overmann J."/>
            <person name="Vences M."/>
        </authorList>
    </citation>
    <scope>NUCLEOTIDE SEQUENCE [LARGE SCALE GENOMIC DNA]</scope>
    <source>
        <strain evidence="7 8">Mada1488</strain>
    </source>
</reference>
<feature type="transmembrane region" description="Helical" evidence="6">
    <location>
        <begin position="239"/>
        <end position="260"/>
    </location>
</feature>
<feature type="transmembrane region" description="Helical" evidence="6">
    <location>
        <begin position="310"/>
        <end position="343"/>
    </location>
</feature>
<name>A0A5C0B029_9BURK</name>